<protein>
    <recommendedName>
        <fullName evidence="3">SAP domain-containing protein</fullName>
    </recommendedName>
</protein>
<organism evidence="4 5">
    <name type="scientific">Actinomortierella ambigua</name>
    <dbReference type="NCBI Taxonomy" id="1343610"/>
    <lineage>
        <taxon>Eukaryota</taxon>
        <taxon>Fungi</taxon>
        <taxon>Fungi incertae sedis</taxon>
        <taxon>Mucoromycota</taxon>
        <taxon>Mortierellomycotina</taxon>
        <taxon>Mortierellomycetes</taxon>
        <taxon>Mortierellales</taxon>
        <taxon>Mortierellaceae</taxon>
        <taxon>Actinomortierella</taxon>
    </lineage>
</organism>
<sequence>MASTLKHKRKNELKNLASDLGLSTEGTREDLQERIKQHAAQHGALELHEHFREDSPDVASRRSSVSESGSRRSSRRMTGNLAGLSSQDEGGSRSNRTLVSQSKTDSDSEDPLPERGVRSHLEKMQSGLHEVGAGLRASIDSLRRASIDMSETVSHASHPRRASQSSASAGSRKGSREEAAGGSGDPHRHQQKKHHRRRHSHGGGDDEDEGILARTWSELKHRCTNCATECRVSACFARCRKHAQEKGETLTECLSWLTNWNDFLRPFFAYYFALFLAPTLLSQIFNVDRAAARHHRKHEKEDHAVQQQQQHQQQQHHHHHHQARPTGLLSKRTTSGLSFFVFKFALTHLLMHHFHAAAGSGVSPATAIGNVVAQAASAAAGGGHGHIGQQLHHHLHHLGHHHHFPYLSAQEFCQWLGEAFRHVPATVSLFTSGVGTVLALAEIIVTRR</sequence>
<proteinExistence type="predicted"/>
<feature type="transmembrane region" description="Helical" evidence="2">
    <location>
        <begin position="268"/>
        <end position="287"/>
    </location>
</feature>
<dbReference type="EMBL" id="JAAAJB010000741">
    <property type="protein sequence ID" value="KAG0251556.1"/>
    <property type="molecule type" value="Genomic_DNA"/>
</dbReference>
<evidence type="ECO:0000256" key="1">
    <source>
        <dbReference type="SAM" id="MobiDB-lite"/>
    </source>
</evidence>
<dbReference type="PROSITE" id="PS50800">
    <property type="entry name" value="SAP"/>
    <property type="match status" value="1"/>
</dbReference>
<feature type="compositionally biased region" description="Basic residues" evidence="1">
    <location>
        <begin position="314"/>
        <end position="323"/>
    </location>
</feature>
<reference evidence="4" key="1">
    <citation type="journal article" date="2020" name="Fungal Divers.">
        <title>Resolving the Mortierellaceae phylogeny through synthesis of multi-gene phylogenetics and phylogenomics.</title>
        <authorList>
            <person name="Vandepol N."/>
            <person name="Liber J."/>
            <person name="Desiro A."/>
            <person name="Na H."/>
            <person name="Kennedy M."/>
            <person name="Barry K."/>
            <person name="Grigoriev I.V."/>
            <person name="Miller A.N."/>
            <person name="O'Donnell K."/>
            <person name="Stajich J.E."/>
            <person name="Bonito G."/>
        </authorList>
    </citation>
    <scope>NUCLEOTIDE SEQUENCE</scope>
    <source>
        <strain evidence="4">BC1065</strain>
    </source>
</reference>
<feature type="compositionally biased region" description="Low complexity" evidence="1">
    <location>
        <begin position="162"/>
        <end position="172"/>
    </location>
</feature>
<feature type="compositionally biased region" description="Basic and acidic residues" evidence="1">
    <location>
        <begin position="45"/>
        <end position="55"/>
    </location>
</feature>
<evidence type="ECO:0000313" key="4">
    <source>
        <dbReference type="EMBL" id="KAG0251556.1"/>
    </source>
</evidence>
<name>A0A9P6TXL3_9FUNG</name>
<evidence type="ECO:0000256" key="2">
    <source>
        <dbReference type="SAM" id="Phobius"/>
    </source>
</evidence>
<feature type="region of interest" description="Disordered" evidence="1">
    <location>
        <begin position="292"/>
        <end position="327"/>
    </location>
</feature>
<dbReference type="Proteomes" id="UP000807716">
    <property type="component" value="Unassembled WGS sequence"/>
</dbReference>
<gene>
    <name evidence="4" type="ORF">DFQ27_008701</name>
</gene>
<evidence type="ECO:0000259" key="3">
    <source>
        <dbReference type="PROSITE" id="PS50800"/>
    </source>
</evidence>
<dbReference type="SMART" id="SM00513">
    <property type="entry name" value="SAP"/>
    <property type="match status" value="1"/>
</dbReference>
<accession>A0A9P6TXL3</accession>
<feature type="region of interest" description="Disordered" evidence="1">
    <location>
        <begin position="1"/>
        <end position="114"/>
    </location>
</feature>
<keyword evidence="5" id="KW-1185">Reference proteome</keyword>
<dbReference type="OrthoDB" id="5569309at2759"/>
<keyword evidence="2" id="KW-1133">Transmembrane helix</keyword>
<feature type="compositionally biased region" description="Basic residues" evidence="1">
    <location>
        <begin position="1"/>
        <end position="11"/>
    </location>
</feature>
<feature type="compositionally biased region" description="Polar residues" evidence="1">
    <location>
        <begin position="83"/>
        <end position="103"/>
    </location>
</feature>
<keyword evidence="2" id="KW-0812">Transmembrane</keyword>
<keyword evidence="2" id="KW-0472">Membrane</keyword>
<evidence type="ECO:0000313" key="5">
    <source>
        <dbReference type="Proteomes" id="UP000807716"/>
    </source>
</evidence>
<feature type="domain" description="SAP" evidence="3">
    <location>
        <begin position="5"/>
        <end position="39"/>
    </location>
</feature>
<dbReference type="Pfam" id="PF02037">
    <property type="entry name" value="SAP"/>
    <property type="match status" value="1"/>
</dbReference>
<dbReference type="AlphaFoldDB" id="A0A9P6TXL3"/>
<comment type="caution">
    <text evidence="4">The sequence shown here is derived from an EMBL/GenBank/DDBJ whole genome shotgun (WGS) entry which is preliminary data.</text>
</comment>
<feature type="region of interest" description="Disordered" evidence="1">
    <location>
        <begin position="149"/>
        <end position="209"/>
    </location>
</feature>
<feature type="compositionally biased region" description="Basic and acidic residues" evidence="1">
    <location>
        <begin position="26"/>
        <end position="36"/>
    </location>
</feature>
<feature type="compositionally biased region" description="Basic residues" evidence="1">
    <location>
        <begin position="189"/>
        <end position="201"/>
    </location>
</feature>
<dbReference type="InterPro" id="IPR003034">
    <property type="entry name" value="SAP_dom"/>
</dbReference>